<dbReference type="RefSeq" id="WP_054521744.1">
    <property type="nucleotide sequence ID" value="NZ_LGKO01000005.1"/>
</dbReference>
<reference evidence="1 2" key="1">
    <citation type="submission" date="2015-07" db="EMBL/GenBank/DDBJ databases">
        <title>Whole genome sequence of Thermanaerothrix daxensis DSM 23592.</title>
        <authorList>
            <person name="Hemp J."/>
            <person name="Ward L.M."/>
            <person name="Pace L.A."/>
            <person name="Fischer W.W."/>
        </authorList>
    </citation>
    <scope>NUCLEOTIDE SEQUENCE [LARGE SCALE GENOMIC DNA]</scope>
    <source>
        <strain evidence="1 2">GNS-1</strain>
    </source>
</reference>
<keyword evidence="2" id="KW-1185">Reference proteome</keyword>
<accession>A0A0P6YAW2</accession>
<sequence>MDDRITIIEGPPPVFEEVDDGWALGLNESPNLYHMALTRLRTFNGTALVERCHRMWRRQQPIYLHFRNPLGLEERVPILAARSVETPEGQVLFLWVRHKHEEAEEIGSDFEDRDDYNN</sequence>
<dbReference type="STRING" id="869279.SE15_08760"/>
<organism evidence="1 2">
    <name type="scientific">Thermanaerothrix daxensis</name>
    <dbReference type="NCBI Taxonomy" id="869279"/>
    <lineage>
        <taxon>Bacteria</taxon>
        <taxon>Bacillati</taxon>
        <taxon>Chloroflexota</taxon>
        <taxon>Anaerolineae</taxon>
        <taxon>Anaerolineales</taxon>
        <taxon>Anaerolineaceae</taxon>
        <taxon>Thermanaerothrix</taxon>
    </lineage>
</organism>
<dbReference type="AlphaFoldDB" id="A0A0P6YAW2"/>
<dbReference type="OrthoDB" id="163432at2"/>
<evidence type="ECO:0000313" key="1">
    <source>
        <dbReference type="EMBL" id="KPL82287.1"/>
    </source>
</evidence>
<comment type="caution">
    <text evidence="1">The sequence shown here is derived from an EMBL/GenBank/DDBJ whole genome shotgun (WGS) entry which is preliminary data.</text>
</comment>
<name>A0A0P6YAW2_9CHLR</name>
<protein>
    <submittedName>
        <fullName evidence="1">Uncharacterized protein</fullName>
    </submittedName>
</protein>
<dbReference type="Proteomes" id="UP000050544">
    <property type="component" value="Unassembled WGS sequence"/>
</dbReference>
<gene>
    <name evidence="1" type="ORF">SE15_08760</name>
</gene>
<proteinExistence type="predicted"/>
<dbReference type="EMBL" id="LGKO01000005">
    <property type="protein sequence ID" value="KPL82287.1"/>
    <property type="molecule type" value="Genomic_DNA"/>
</dbReference>
<evidence type="ECO:0000313" key="2">
    <source>
        <dbReference type="Proteomes" id="UP000050544"/>
    </source>
</evidence>